<name>A0A2S9GZY6_9BURK</name>
<gene>
    <name evidence="1" type="ORF">S2091_2037</name>
</gene>
<evidence type="ECO:0000313" key="2">
    <source>
        <dbReference type="Proteomes" id="UP000237839"/>
    </source>
</evidence>
<protein>
    <submittedName>
        <fullName evidence="1">Uncharacterized protein</fullName>
    </submittedName>
</protein>
<dbReference type="EMBL" id="PUGF01000008">
    <property type="protein sequence ID" value="PRC93299.1"/>
    <property type="molecule type" value="Genomic_DNA"/>
</dbReference>
<proteinExistence type="predicted"/>
<sequence>MIYEIQIRATGSKQYSPQSLSQSSSEQLIWVESSLPTRAFEQWLVKRNLLNFLGNGAVARWSIVQTKRPAHFVLDSEERALEQRIAALMHPTSVVKKVPAITKAHRDLHLSEFALAA</sequence>
<accession>A0A2S9GZY6</accession>
<dbReference type="RefSeq" id="WP_105531693.1">
    <property type="nucleotide sequence ID" value="NZ_PUGF01000008.1"/>
</dbReference>
<dbReference type="AlphaFoldDB" id="A0A2S9GZY6"/>
<dbReference type="Proteomes" id="UP000237839">
    <property type="component" value="Unassembled WGS sequence"/>
</dbReference>
<comment type="caution">
    <text evidence="1">The sequence shown here is derived from an EMBL/GenBank/DDBJ whole genome shotgun (WGS) entry which is preliminary data.</text>
</comment>
<reference evidence="1 2" key="1">
    <citation type="submission" date="2018-02" db="EMBL/GenBank/DDBJ databases">
        <title>Solimicrobium silvestre gen. nov., sp. nov., isolated from alpine forest soil.</title>
        <authorList>
            <person name="Margesin R."/>
            <person name="Albuquerque L."/>
            <person name="Zhang D.-C."/>
            <person name="Froufe H.J.C."/>
            <person name="Severino R."/>
            <person name="Roxo I."/>
            <person name="Egas C."/>
            <person name="Da Costa M.S."/>
        </authorList>
    </citation>
    <scope>NUCLEOTIDE SEQUENCE [LARGE SCALE GENOMIC DNA]</scope>
    <source>
        <strain evidence="1 2">S20-91</strain>
    </source>
</reference>
<organism evidence="1 2">
    <name type="scientific">Solimicrobium silvestre</name>
    <dbReference type="NCBI Taxonomy" id="2099400"/>
    <lineage>
        <taxon>Bacteria</taxon>
        <taxon>Pseudomonadati</taxon>
        <taxon>Pseudomonadota</taxon>
        <taxon>Betaproteobacteria</taxon>
        <taxon>Burkholderiales</taxon>
        <taxon>Oxalobacteraceae</taxon>
        <taxon>Solimicrobium</taxon>
    </lineage>
</organism>
<keyword evidence="2" id="KW-1185">Reference proteome</keyword>
<dbReference type="OrthoDB" id="8777509at2"/>
<evidence type="ECO:0000313" key="1">
    <source>
        <dbReference type="EMBL" id="PRC93299.1"/>
    </source>
</evidence>